<name>A0A2G9HQS4_9LAMI</name>
<evidence type="ECO:0000256" key="3">
    <source>
        <dbReference type="ARBA" id="ARBA00023136"/>
    </source>
</evidence>
<keyword evidence="6" id="KW-1133">Transmembrane helix</keyword>
<evidence type="ECO:0000313" key="7">
    <source>
        <dbReference type="EMBL" id="PIN19882.1"/>
    </source>
</evidence>
<dbReference type="AlphaFoldDB" id="A0A2G9HQS4"/>
<evidence type="ECO:0000256" key="2">
    <source>
        <dbReference type="ARBA" id="ARBA00022692"/>
    </source>
</evidence>
<dbReference type="InterPro" id="IPR018108">
    <property type="entry name" value="MCP_transmembrane"/>
</dbReference>
<dbReference type="InterPro" id="IPR023395">
    <property type="entry name" value="MCP_dom_sf"/>
</dbReference>
<dbReference type="GO" id="GO:0016020">
    <property type="term" value="C:membrane"/>
    <property type="evidence" value="ECO:0007669"/>
    <property type="project" value="UniProtKB-SubCell"/>
</dbReference>
<keyword evidence="8" id="KW-1185">Reference proteome</keyword>
<dbReference type="EMBL" id="NKXS01001210">
    <property type="protein sequence ID" value="PIN19882.1"/>
    <property type="molecule type" value="Genomic_DNA"/>
</dbReference>
<dbReference type="PANTHER" id="PTHR46080">
    <property type="entry name" value="MITOCHONDRIAL SUBSTRATE CARRIER FAMILY PROTEIN J"/>
    <property type="match status" value="1"/>
</dbReference>
<reference evidence="8" key="1">
    <citation type="journal article" date="2018" name="Gigascience">
        <title>Genome assembly of the Pink Ipe (Handroanthus impetiginosus, Bignoniaceae), a highly valued, ecologically keystone Neotropical timber forest tree.</title>
        <authorList>
            <person name="Silva-Junior O.B."/>
            <person name="Grattapaglia D."/>
            <person name="Novaes E."/>
            <person name="Collevatti R.G."/>
        </authorList>
    </citation>
    <scope>NUCLEOTIDE SEQUENCE [LARGE SCALE GENOMIC DNA]</scope>
    <source>
        <strain evidence="8">cv. UFG-1</strain>
    </source>
</reference>
<organism evidence="7 8">
    <name type="scientific">Handroanthus impetiginosus</name>
    <dbReference type="NCBI Taxonomy" id="429701"/>
    <lineage>
        <taxon>Eukaryota</taxon>
        <taxon>Viridiplantae</taxon>
        <taxon>Streptophyta</taxon>
        <taxon>Embryophyta</taxon>
        <taxon>Tracheophyta</taxon>
        <taxon>Spermatophyta</taxon>
        <taxon>Magnoliopsida</taxon>
        <taxon>eudicotyledons</taxon>
        <taxon>Gunneridae</taxon>
        <taxon>Pentapetalae</taxon>
        <taxon>asterids</taxon>
        <taxon>lamiids</taxon>
        <taxon>Lamiales</taxon>
        <taxon>Bignoniaceae</taxon>
        <taxon>Crescentiina</taxon>
        <taxon>Tabebuia alliance</taxon>
        <taxon>Handroanthus</taxon>
    </lineage>
</organism>
<comment type="subcellular location">
    <subcellularLocation>
        <location evidence="1">Membrane</location>
        <topology evidence="1">Multi-pass membrane protein</topology>
    </subcellularLocation>
</comment>
<comment type="caution">
    <text evidence="7">The sequence shown here is derived from an EMBL/GenBank/DDBJ whole genome shotgun (WGS) entry which is preliminary data.</text>
</comment>
<evidence type="ECO:0000256" key="1">
    <source>
        <dbReference type="ARBA" id="ARBA00004141"/>
    </source>
</evidence>
<keyword evidence="2 4" id="KW-0812">Transmembrane</keyword>
<evidence type="ECO:0000256" key="5">
    <source>
        <dbReference type="RuleBase" id="RU000488"/>
    </source>
</evidence>
<dbReference type="OrthoDB" id="250329at2759"/>
<dbReference type="Pfam" id="PF00153">
    <property type="entry name" value="Mito_carr"/>
    <property type="match status" value="2"/>
</dbReference>
<comment type="similarity">
    <text evidence="5">Belongs to the mitochondrial carrier (TC 2.A.29) family.</text>
</comment>
<feature type="repeat" description="Solcar" evidence="4">
    <location>
        <begin position="206"/>
        <end position="276"/>
    </location>
</feature>
<proteinExistence type="inferred from homology"/>
<protein>
    <submittedName>
        <fullName evidence="7">Putative mitochondrial carrier protein</fullName>
    </submittedName>
</protein>
<feature type="transmembrane region" description="Helical" evidence="6">
    <location>
        <begin position="166"/>
        <end position="187"/>
    </location>
</feature>
<feature type="transmembrane region" description="Helical" evidence="6">
    <location>
        <begin position="51"/>
        <end position="72"/>
    </location>
</feature>
<dbReference type="STRING" id="429701.A0A2G9HQS4"/>
<keyword evidence="3 4" id="KW-0472">Membrane</keyword>
<evidence type="ECO:0000313" key="8">
    <source>
        <dbReference type="Proteomes" id="UP000231279"/>
    </source>
</evidence>
<dbReference type="Gene3D" id="1.50.40.10">
    <property type="entry name" value="Mitochondrial carrier domain"/>
    <property type="match status" value="1"/>
</dbReference>
<dbReference type="Proteomes" id="UP000231279">
    <property type="component" value="Unassembled WGS sequence"/>
</dbReference>
<dbReference type="PANTHER" id="PTHR46080:SF4">
    <property type="entry name" value="MITOCHONDRIAL CARRIER PROTEIN, EXPRESSED"/>
    <property type="match status" value="1"/>
</dbReference>
<feature type="transmembrane region" description="Helical" evidence="6">
    <location>
        <begin position="207"/>
        <end position="227"/>
    </location>
</feature>
<dbReference type="PROSITE" id="PS50920">
    <property type="entry name" value="SOLCAR"/>
    <property type="match status" value="1"/>
</dbReference>
<evidence type="ECO:0000256" key="6">
    <source>
        <dbReference type="SAM" id="Phobius"/>
    </source>
</evidence>
<gene>
    <name evidence="7" type="ORF">CDL12_07429</name>
</gene>
<accession>A0A2G9HQS4</accession>
<keyword evidence="5" id="KW-0813">Transport</keyword>
<sequence>MLEAKRFEFFEEKDRKLKEAKMNLSAAEDDSASKIHLPADIDWDMLDKSKLFFLGAALFSAVSGALYPIVVLKTGQQVMLNSIPCFKMAASIFRTEGCSASAIANAAAGLSASMAAQLVWTPVDVVSQRLMVRGGCSYPSSRAVGLNKYNGGVDAFRKIISTDGGIWYIILTYAPSNAVWWASYAIAHRSIWSSIGNDNGGSGYKTVLAVQGLSAAMASGASALVAMPLDTIKTRLQVLDGEGSRNVGRKSMILETMRKLVKEGGLGACYRGLGQR</sequence>
<dbReference type="SUPFAM" id="SSF103506">
    <property type="entry name" value="Mitochondrial carrier"/>
    <property type="match status" value="1"/>
</dbReference>
<evidence type="ECO:0000256" key="4">
    <source>
        <dbReference type="PROSITE-ProRule" id="PRU00282"/>
    </source>
</evidence>